<name>A0AA35YD37_LACSI</name>
<accession>A0AA35YD37</accession>
<gene>
    <name evidence="4" type="ORF">LSALG_LOCUS8486</name>
</gene>
<dbReference type="AlphaFoldDB" id="A0AA35YD37"/>
<dbReference type="PROSITE" id="PS51671">
    <property type="entry name" value="ACT"/>
    <property type="match status" value="1"/>
</dbReference>
<evidence type="ECO:0000256" key="2">
    <source>
        <dbReference type="RuleBase" id="RU369043"/>
    </source>
</evidence>
<dbReference type="InterPro" id="IPR056805">
    <property type="entry name" value="ACT_ACR9/10_C"/>
</dbReference>
<evidence type="ECO:0000313" key="5">
    <source>
        <dbReference type="Proteomes" id="UP001177003"/>
    </source>
</evidence>
<organism evidence="4 5">
    <name type="scientific">Lactuca saligna</name>
    <name type="common">Willowleaf lettuce</name>
    <dbReference type="NCBI Taxonomy" id="75948"/>
    <lineage>
        <taxon>Eukaryota</taxon>
        <taxon>Viridiplantae</taxon>
        <taxon>Streptophyta</taxon>
        <taxon>Embryophyta</taxon>
        <taxon>Tracheophyta</taxon>
        <taxon>Spermatophyta</taxon>
        <taxon>Magnoliopsida</taxon>
        <taxon>eudicotyledons</taxon>
        <taxon>Gunneridae</taxon>
        <taxon>Pentapetalae</taxon>
        <taxon>asterids</taxon>
        <taxon>campanulids</taxon>
        <taxon>Asterales</taxon>
        <taxon>Asteraceae</taxon>
        <taxon>Cichorioideae</taxon>
        <taxon>Cichorieae</taxon>
        <taxon>Lactucinae</taxon>
        <taxon>Lactuca</taxon>
    </lineage>
</organism>
<dbReference type="Pfam" id="PF24914">
    <property type="entry name" value="ACR10_N"/>
    <property type="match status" value="1"/>
</dbReference>
<dbReference type="InterPro" id="IPR056816">
    <property type="entry name" value="ACR2/9/10_N"/>
</dbReference>
<sequence length="384" mass="43643">MDTIARRKMLFDDVVIINQAEKEDEATVITINCPDKTGLGCDLCRTILFFGLSIVRGDVSTDGKWCYIVFWVVGKPDVFLIKFCCHDRQGLLHDVTHLLCELELVIQRVKVSTTPDGMVMDLFFVTDTRELLHTTKRKEDTHDHLKAVLKDDLLSCEIKMVGPNFTACSNGPPSFIPPEITEDMFNLELLDENKHESVSVSVSVSVMIDNSLSPAHTLVQIVCHDHKGVLYDIMRTLKDYNIQISYGRFMKKDRKICELDLFIVQADGKKIVDPNKQSALCSRIRMELVRPLRVGLVNRGPDTELVVANPVELCGKGRPLVFYDITLALKMLNMDIFSAEISRHLIGGREWEVYRVLLNEGDKLCVQKGKIEEGVRKMLMGWDR</sequence>
<dbReference type="PANTHER" id="PTHR31096:SF68">
    <property type="entry name" value="ACT DOMAIN-CONTAINING PROTEIN ACR"/>
    <property type="match status" value="1"/>
</dbReference>
<reference evidence="4" key="1">
    <citation type="submission" date="2023-04" db="EMBL/GenBank/DDBJ databases">
        <authorList>
            <person name="Vijverberg K."/>
            <person name="Xiong W."/>
            <person name="Schranz E."/>
        </authorList>
    </citation>
    <scope>NUCLEOTIDE SEQUENCE</scope>
</reference>
<evidence type="ECO:0000259" key="3">
    <source>
        <dbReference type="PROSITE" id="PS51671"/>
    </source>
</evidence>
<dbReference type="Pfam" id="PF24926">
    <property type="entry name" value="ACT_ACR9_C"/>
    <property type="match status" value="1"/>
</dbReference>
<evidence type="ECO:0000313" key="4">
    <source>
        <dbReference type="EMBL" id="CAI9268038.1"/>
    </source>
</evidence>
<dbReference type="Proteomes" id="UP001177003">
    <property type="component" value="Chromosome 1"/>
</dbReference>
<dbReference type="EMBL" id="OX465077">
    <property type="protein sequence ID" value="CAI9268038.1"/>
    <property type="molecule type" value="Genomic_DNA"/>
</dbReference>
<proteinExistence type="predicted"/>
<dbReference type="GO" id="GO:0016597">
    <property type="term" value="F:amino acid binding"/>
    <property type="evidence" value="ECO:0007669"/>
    <property type="project" value="UniProtKB-UniRule"/>
</dbReference>
<dbReference type="InterPro" id="IPR002912">
    <property type="entry name" value="ACT_dom"/>
</dbReference>
<dbReference type="PANTHER" id="PTHR31096">
    <property type="entry name" value="ACT DOMAIN-CONTAINING PROTEIN ACR4-RELATED"/>
    <property type="match status" value="1"/>
</dbReference>
<dbReference type="InterPro" id="IPR045865">
    <property type="entry name" value="ACT-like_dom_sf"/>
</dbReference>
<dbReference type="InterPro" id="IPR040217">
    <property type="entry name" value="ACR1-12"/>
</dbReference>
<evidence type="ECO:0000256" key="1">
    <source>
        <dbReference type="ARBA" id="ARBA00022737"/>
    </source>
</evidence>
<dbReference type="SUPFAM" id="SSF55021">
    <property type="entry name" value="ACT-like"/>
    <property type="match status" value="2"/>
</dbReference>
<dbReference type="Pfam" id="PF24931">
    <property type="entry name" value="ACT_ACR9_3rd"/>
    <property type="match status" value="1"/>
</dbReference>
<comment type="function">
    <text evidence="2">Binds amino acids.</text>
</comment>
<dbReference type="Gene3D" id="3.30.70.260">
    <property type="match status" value="1"/>
</dbReference>
<keyword evidence="1 2" id="KW-0677">Repeat</keyword>
<keyword evidence="5" id="KW-1185">Reference proteome</keyword>
<feature type="domain" description="ACT" evidence="3">
    <location>
        <begin position="80"/>
        <end position="163"/>
    </location>
</feature>
<protein>
    <recommendedName>
        <fullName evidence="2">ACT domain-containing protein ACR</fullName>
    </recommendedName>
    <alternativeName>
        <fullName evidence="2">Protein ACT DOMAIN REPEATS</fullName>
    </alternativeName>
</protein>